<dbReference type="GO" id="GO:0020037">
    <property type="term" value="F:heme binding"/>
    <property type="evidence" value="ECO:0007669"/>
    <property type="project" value="InterPro"/>
</dbReference>
<feature type="binding site" description="axial binding residue" evidence="8">
    <location>
        <position position="249"/>
    </location>
    <ligand>
        <name>heme</name>
        <dbReference type="ChEBI" id="CHEBI:30413"/>
    </ligand>
    <ligandPart>
        <name>Fe</name>
        <dbReference type="ChEBI" id="CHEBI:18248"/>
    </ligandPart>
</feature>
<dbReference type="InterPro" id="IPR036396">
    <property type="entry name" value="Cyt_P450_sf"/>
</dbReference>
<dbReference type="GO" id="GO:0016705">
    <property type="term" value="F:oxidoreductase activity, acting on paired donors, with incorporation or reduction of molecular oxygen"/>
    <property type="evidence" value="ECO:0007669"/>
    <property type="project" value="InterPro"/>
</dbReference>
<dbReference type="AlphaFoldDB" id="A0A9W9V6R7"/>
<comment type="similarity">
    <text evidence="2 9">Belongs to the cytochrome P450 family.</text>
</comment>
<evidence type="ECO:0000256" key="2">
    <source>
        <dbReference type="ARBA" id="ARBA00010617"/>
    </source>
</evidence>
<dbReference type="PANTHER" id="PTHR24305">
    <property type="entry name" value="CYTOCHROME P450"/>
    <property type="match status" value="1"/>
</dbReference>
<sequence length="307" mass="34380">MDLSTEATEDTTSLLMKAMDDSAKALPLTSIMPWLRSTKLALMLPGPLGHPFRQLVFWEAQSRKMVDHLIRVIAGGGESTEKNLLAPLLDGVDSFLGRGLTKDELVEEAMGIMFAGSGTTSTTLTYLLYAISRPENAAIQTRLRDEVLSLPVGDTLALRNNLYINAVIKETFRLYPTIISTLPRIVTEEFPIEHMTLPVGTVIGMQNYVHHRDPSVFPHPDLFRPERWLNSTKAMDLSLTPFSVGRRNCIGQNLAWEELYLAVDAVMRGGFTLVVSKEMKSDDMDMEDRFNIAPKSRRLLLKIIPHP</sequence>
<dbReference type="Proteomes" id="UP001147782">
    <property type="component" value="Unassembled WGS sequence"/>
</dbReference>
<dbReference type="InterPro" id="IPR001128">
    <property type="entry name" value="Cyt_P450"/>
</dbReference>
<protein>
    <submittedName>
        <fullName evidence="10">Cytochrome P450</fullName>
    </submittedName>
</protein>
<evidence type="ECO:0000256" key="9">
    <source>
        <dbReference type="RuleBase" id="RU000461"/>
    </source>
</evidence>
<organism evidence="10 11">
    <name type="scientific">Penicillium cataractarum</name>
    <dbReference type="NCBI Taxonomy" id="2100454"/>
    <lineage>
        <taxon>Eukaryota</taxon>
        <taxon>Fungi</taxon>
        <taxon>Dikarya</taxon>
        <taxon>Ascomycota</taxon>
        <taxon>Pezizomycotina</taxon>
        <taxon>Eurotiomycetes</taxon>
        <taxon>Eurotiomycetidae</taxon>
        <taxon>Eurotiales</taxon>
        <taxon>Aspergillaceae</taxon>
        <taxon>Penicillium</taxon>
    </lineage>
</organism>
<name>A0A9W9V6R7_9EURO</name>
<evidence type="ECO:0000313" key="11">
    <source>
        <dbReference type="Proteomes" id="UP001147782"/>
    </source>
</evidence>
<evidence type="ECO:0000256" key="1">
    <source>
        <dbReference type="ARBA" id="ARBA00001971"/>
    </source>
</evidence>
<reference evidence="10" key="2">
    <citation type="journal article" date="2023" name="IMA Fungus">
        <title>Comparative genomic study of the Penicillium genus elucidates a diverse pangenome and 15 lateral gene transfer events.</title>
        <authorList>
            <person name="Petersen C."/>
            <person name="Sorensen T."/>
            <person name="Nielsen M.R."/>
            <person name="Sondergaard T.E."/>
            <person name="Sorensen J.L."/>
            <person name="Fitzpatrick D.A."/>
            <person name="Frisvad J.C."/>
            <person name="Nielsen K.L."/>
        </authorList>
    </citation>
    <scope>NUCLEOTIDE SEQUENCE</scope>
    <source>
        <strain evidence="10">IBT 29864</strain>
    </source>
</reference>
<evidence type="ECO:0000256" key="3">
    <source>
        <dbReference type="ARBA" id="ARBA00022617"/>
    </source>
</evidence>
<dbReference type="PRINTS" id="PR00385">
    <property type="entry name" value="P450"/>
</dbReference>
<dbReference type="InterPro" id="IPR050121">
    <property type="entry name" value="Cytochrome_P450_monoxygenase"/>
</dbReference>
<dbReference type="GO" id="GO:0004497">
    <property type="term" value="F:monooxygenase activity"/>
    <property type="evidence" value="ECO:0007669"/>
    <property type="project" value="UniProtKB-KW"/>
</dbReference>
<keyword evidence="3 8" id="KW-0349">Heme</keyword>
<keyword evidence="11" id="KW-1185">Reference proteome</keyword>
<dbReference type="RefSeq" id="XP_056555422.1">
    <property type="nucleotide sequence ID" value="XM_056700009.1"/>
</dbReference>
<dbReference type="PANTHER" id="PTHR24305:SF210">
    <property type="entry name" value="CYTOCHROME P450 MONOOXYGENASE ASQL-RELATED"/>
    <property type="match status" value="1"/>
</dbReference>
<dbReference type="Gene3D" id="1.10.630.10">
    <property type="entry name" value="Cytochrome P450"/>
    <property type="match status" value="1"/>
</dbReference>
<dbReference type="InterPro" id="IPR017972">
    <property type="entry name" value="Cyt_P450_CS"/>
</dbReference>
<comment type="caution">
    <text evidence="10">The sequence shown here is derived from an EMBL/GenBank/DDBJ whole genome shotgun (WGS) entry which is preliminary data.</text>
</comment>
<dbReference type="GO" id="GO:0005506">
    <property type="term" value="F:iron ion binding"/>
    <property type="evidence" value="ECO:0007669"/>
    <property type="project" value="InterPro"/>
</dbReference>
<evidence type="ECO:0000256" key="8">
    <source>
        <dbReference type="PIRSR" id="PIRSR602401-1"/>
    </source>
</evidence>
<evidence type="ECO:0000256" key="7">
    <source>
        <dbReference type="ARBA" id="ARBA00023033"/>
    </source>
</evidence>
<proteinExistence type="inferred from homology"/>
<dbReference type="OrthoDB" id="1470350at2759"/>
<keyword evidence="5 9" id="KW-0560">Oxidoreductase</keyword>
<evidence type="ECO:0000256" key="6">
    <source>
        <dbReference type="ARBA" id="ARBA00023004"/>
    </source>
</evidence>
<gene>
    <name evidence="10" type="ORF">N7496_007080</name>
</gene>
<dbReference type="InterPro" id="IPR002401">
    <property type="entry name" value="Cyt_P450_E_grp-I"/>
</dbReference>
<evidence type="ECO:0000256" key="4">
    <source>
        <dbReference type="ARBA" id="ARBA00022723"/>
    </source>
</evidence>
<dbReference type="SUPFAM" id="SSF48264">
    <property type="entry name" value="Cytochrome P450"/>
    <property type="match status" value="1"/>
</dbReference>
<dbReference type="Pfam" id="PF00067">
    <property type="entry name" value="p450"/>
    <property type="match status" value="1"/>
</dbReference>
<dbReference type="GeneID" id="81439188"/>
<dbReference type="EMBL" id="JAPZBS010000005">
    <property type="protein sequence ID" value="KAJ5370988.1"/>
    <property type="molecule type" value="Genomic_DNA"/>
</dbReference>
<comment type="cofactor">
    <cofactor evidence="1 8">
        <name>heme</name>
        <dbReference type="ChEBI" id="CHEBI:30413"/>
    </cofactor>
</comment>
<keyword evidence="6 8" id="KW-0408">Iron</keyword>
<evidence type="ECO:0000256" key="5">
    <source>
        <dbReference type="ARBA" id="ARBA00023002"/>
    </source>
</evidence>
<dbReference type="PRINTS" id="PR00463">
    <property type="entry name" value="EP450I"/>
</dbReference>
<accession>A0A9W9V6R7</accession>
<evidence type="ECO:0000313" key="10">
    <source>
        <dbReference type="EMBL" id="KAJ5370988.1"/>
    </source>
</evidence>
<reference evidence="10" key="1">
    <citation type="submission" date="2022-11" db="EMBL/GenBank/DDBJ databases">
        <authorList>
            <person name="Petersen C."/>
        </authorList>
    </citation>
    <scope>NUCLEOTIDE SEQUENCE</scope>
    <source>
        <strain evidence="10">IBT 29864</strain>
    </source>
</reference>
<dbReference type="PROSITE" id="PS00086">
    <property type="entry name" value="CYTOCHROME_P450"/>
    <property type="match status" value="1"/>
</dbReference>
<keyword evidence="7 9" id="KW-0503">Monooxygenase</keyword>
<dbReference type="GO" id="GO:0043386">
    <property type="term" value="P:mycotoxin biosynthetic process"/>
    <property type="evidence" value="ECO:0007669"/>
    <property type="project" value="UniProtKB-ARBA"/>
</dbReference>
<keyword evidence="4 8" id="KW-0479">Metal-binding</keyword>